<gene>
    <name evidence="4" type="ORF">Amme_050_002</name>
</gene>
<protein>
    <submittedName>
        <fullName evidence="4">ABC transporter polysaccharide/O-antigene exporter</fullName>
    </submittedName>
</protein>
<evidence type="ECO:0000313" key="5">
    <source>
        <dbReference type="Proteomes" id="UP000019760"/>
    </source>
</evidence>
<dbReference type="PANTHER" id="PTHR30413:SF10">
    <property type="entry name" value="CAPSULE POLYSACCHARIDE EXPORT INNER-MEMBRANE PROTEIN CTRC"/>
    <property type="match status" value="1"/>
</dbReference>
<dbReference type="OrthoDB" id="9796017at2"/>
<dbReference type="GO" id="GO:0015920">
    <property type="term" value="P:lipopolysaccharide transport"/>
    <property type="evidence" value="ECO:0007669"/>
    <property type="project" value="TreeGrafter"/>
</dbReference>
<feature type="transmembrane region" description="Helical" evidence="3">
    <location>
        <begin position="188"/>
        <end position="207"/>
    </location>
</feature>
<evidence type="ECO:0000256" key="2">
    <source>
        <dbReference type="ARBA" id="ARBA00022448"/>
    </source>
</evidence>
<keyword evidence="3" id="KW-1133">Transmembrane helix</keyword>
<dbReference type="EMBL" id="BAND01000050">
    <property type="protein sequence ID" value="GAJ29159.1"/>
    <property type="molecule type" value="Genomic_DNA"/>
</dbReference>
<feature type="transmembrane region" description="Helical" evidence="3">
    <location>
        <begin position="245"/>
        <end position="264"/>
    </location>
</feature>
<dbReference type="RefSeq" id="WP_042058674.1">
    <property type="nucleotide sequence ID" value="NZ_BAND01000050.1"/>
</dbReference>
<feature type="transmembrane region" description="Helical" evidence="3">
    <location>
        <begin position="128"/>
        <end position="152"/>
    </location>
</feature>
<keyword evidence="2" id="KW-0813">Transport</keyword>
<evidence type="ECO:0000256" key="1">
    <source>
        <dbReference type="ARBA" id="ARBA00007783"/>
    </source>
</evidence>
<comment type="caution">
    <text evidence="4">The sequence shown here is derived from an EMBL/GenBank/DDBJ whole genome shotgun (WGS) entry which is preliminary data.</text>
</comment>
<evidence type="ECO:0000313" key="4">
    <source>
        <dbReference type="EMBL" id="GAJ29159.1"/>
    </source>
</evidence>
<sequence length="274" mass="30019">MNVAVLPDPSVVPVRRTAWADLREAARLWRLAVTLGWLDVKLRYRGSLLGPFWLTLSSLLMLGSMGLIYARLFHVTLREYLPFLALSLALWQTGLAALLQESCTCFIDVEGSIRSVRLPYGLQALRVLVRNAIVFAHNIVVPLGVFIAFGLWPGAVALLALPGLALWAVDGLASCLLLGSLCARYRDLPPIVSALTQIAFYVTPIIWRPEQLGSHARLLVFNPFFDLLEVVRAPLLGHAPALRDVAVAVGVSGVFCGVAVLVFARVRSKLAFWV</sequence>
<dbReference type="Proteomes" id="UP000019760">
    <property type="component" value="Unassembled WGS sequence"/>
</dbReference>
<feature type="transmembrane region" description="Helical" evidence="3">
    <location>
        <begin position="158"/>
        <end position="181"/>
    </location>
</feature>
<feature type="transmembrane region" description="Helical" evidence="3">
    <location>
        <begin position="48"/>
        <end position="69"/>
    </location>
</feature>
<reference evidence="4 5" key="2">
    <citation type="journal article" date="2014" name="FEMS Microbiol. Lett.">
        <title>Draft genomic DNA sequence of the facultatively methylotrophic bacterium Acidomonas methanolica type strain MB58.</title>
        <authorList>
            <person name="Higashiura N."/>
            <person name="Hadano H."/>
            <person name="Hirakawa H."/>
            <person name="Matsutani M."/>
            <person name="Takabe S."/>
            <person name="Matsushita K."/>
            <person name="Azuma Y."/>
        </authorList>
    </citation>
    <scope>NUCLEOTIDE SEQUENCE [LARGE SCALE GENOMIC DNA]</scope>
    <source>
        <strain evidence="4 5">MB58</strain>
    </source>
</reference>
<organism evidence="4 5">
    <name type="scientific">Acidomonas methanolica NBRC 104435</name>
    <dbReference type="NCBI Taxonomy" id="1231351"/>
    <lineage>
        <taxon>Bacteria</taxon>
        <taxon>Pseudomonadati</taxon>
        <taxon>Pseudomonadota</taxon>
        <taxon>Alphaproteobacteria</taxon>
        <taxon>Acetobacterales</taxon>
        <taxon>Acetobacteraceae</taxon>
        <taxon>Acidomonas</taxon>
    </lineage>
</organism>
<keyword evidence="5" id="KW-1185">Reference proteome</keyword>
<dbReference type="AlphaFoldDB" id="A0A023D520"/>
<evidence type="ECO:0000256" key="3">
    <source>
        <dbReference type="SAM" id="Phobius"/>
    </source>
</evidence>
<dbReference type="PANTHER" id="PTHR30413">
    <property type="entry name" value="INNER MEMBRANE TRANSPORT PERMEASE"/>
    <property type="match status" value="1"/>
</dbReference>
<name>A0A023D520_ACIMT</name>
<proteinExistence type="inferred from homology"/>
<keyword evidence="3" id="KW-0472">Membrane</keyword>
<reference evidence="5" key="1">
    <citation type="journal article" date="2014" name="FEMS Microbiol. Lett.">
        <title>Draft Genomic DNA Sequence of the Facultatively Methylotrophic Bacterium Acidomonas methanolica type strain MB58.</title>
        <authorList>
            <person name="Higashiura N."/>
            <person name="Hadano H."/>
            <person name="Hirakawa H."/>
            <person name="Matsutani M."/>
            <person name="Takabe S."/>
            <person name="Matsushita K."/>
            <person name="Azuma Y."/>
        </authorList>
    </citation>
    <scope>NUCLEOTIDE SEQUENCE [LARGE SCALE GENOMIC DNA]</scope>
    <source>
        <strain evidence="5">MB58</strain>
    </source>
</reference>
<accession>A0A023D520</accession>
<keyword evidence="3" id="KW-0812">Transmembrane</keyword>
<comment type="similarity">
    <text evidence="1">Belongs to the ABC-2 integral membrane protein family.</text>
</comment>